<protein>
    <recommendedName>
        <fullName evidence="4">Dirigent protein</fullName>
    </recommendedName>
</protein>
<dbReference type="PANTHER" id="PTHR21495">
    <property type="entry name" value="NUCLEOPORIN-RELATED"/>
    <property type="match status" value="1"/>
</dbReference>
<keyword evidence="4" id="KW-0052">Apoplast</keyword>
<evidence type="ECO:0000256" key="1">
    <source>
        <dbReference type="ARBA" id="ARBA00010746"/>
    </source>
</evidence>
<evidence type="ECO:0000256" key="3">
    <source>
        <dbReference type="ARBA" id="ARBA00022525"/>
    </source>
</evidence>
<evidence type="ECO:0000313" key="5">
    <source>
        <dbReference type="EMBL" id="CAI9118177.1"/>
    </source>
</evidence>
<accession>A0AAV1EEK1</accession>
<dbReference type="Pfam" id="PF03018">
    <property type="entry name" value="Dirigent"/>
    <property type="match status" value="1"/>
</dbReference>
<proteinExistence type="inferred from homology"/>
<gene>
    <name evidence="5" type="ORF">OLC1_LOCUS24105</name>
</gene>
<comment type="function">
    <text evidence="4">Dirigent proteins impart stereoselectivity on the phenoxy radical-coupling reaction, yielding optically active lignans from two molecules of coniferyl alcohol in the biosynthesis of lignans, flavonolignans, and alkaloids and thus plays a central role in plant secondary metabolism.</text>
</comment>
<comment type="subunit">
    <text evidence="2 4">Homodimer.</text>
</comment>
<dbReference type="EMBL" id="OX459126">
    <property type="protein sequence ID" value="CAI9118177.1"/>
    <property type="molecule type" value="Genomic_DNA"/>
</dbReference>
<dbReference type="InterPro" id="IPR044859">
    <property type="entry name" value="Allene_oxi_cyc_Dirigent"/>
</dbReference>
<keyword evidence="3 4" id="KW-0964">Secreted</keyword>
<keyword evidence="6" id="KW-1185">Reference proteome</keyword>
<dbReference type="Gene3D" id="2.40.480.10">
    <property type="entry name" value="Allene oxide cyclase-like"/>
    <property type="match status" value="1"/>
</dbReference>
<comment type="subcellular location">
    <subcellularLocation>
        <location evidence="4">Secreted</location>
        <location evidence="4">Extracellular space</location>
        <location evidence="4">Apoplast</location>
    </subcellularLocation>
</comment>
<evidence type="ECO:0000256" key="4">
    <source>
        <dbReference type="RuleBase" id="RU363099"/>
    </source>
</evidence>
<evidence type="ECO:0000313" key="6">
    <source>
        <dbReference type="Proteomes" id="UP001161247"/>
    </source>
</evidence>
<dbReference type="Proteomes" id="UP001161247">
    <property type="component" value="Chromosome 9"/>
</dbReference>
<dbReference type="GO" id="GO:0048046">
    <property type="term" value="C:apoplast"/>
    <property type="evidence" value="ECO:0007669"/>
    <property type="project" value="UniProtKB-SubCell"/>
</dbReference>
<name>A0AAV1EEK1_OLDCO</name>
<dbReference type="AlphaFoldDB" id="A0AAV1EEK1"/>
<reference evidence="5" key="1">
    <citation type="submission" date="2023-03" db="EMBL/GenBank/DDBJ databases">
        <authorList>
            <person name="Julca I."/>
        </authorList>
    </citation>
    <scope>NUCLEOTIDE SEQUENCE</scope>
</reference>
<organism evidence="5 6">
    <name type="scientific">Oldenlandia corymbosa var. corymbosa</name>
    <dbReference type="NCBI Taxonomy" id="529605"/>
    <lineage>
        <taxon>Eukaryota</taxon>
        <taxon>Viridiplantae</taxon>
        <taxon>Streptophyta</taxon>
        <taxon>Embryophyta</taxon>
        <taxon>Tracheophyta</taxon>
        <taxon>Spermatophyta</taxon>
        <taxon>Magnoliopsida</taxon>
        <taxon>eudicotyledons</taxon>
        <taxon>Gunneridae</taxon>
        <taxon>Pentapetalae</taxon>
        <taxon>asterids</taxon>
        <taxon>lamiids</taxon>
        <taxon>Gentianales</taxon>
        <taxon>Rubiaceae</taxon>
        <taxon>Rubioideae</taxon>
        <taxon>Spermacoceae</taxon>
        <taxon>Hedyotis-Oldenlandia complex</taxon>
        <taxon>Oldenlandia</taxon>
    </lineage>
</organism>
<comment type="similarity">
    <text evidence="1 4">Belongs to the plant dirigent protein family.</text>
</comment>
<dbReference type="GO" id="GO:0009699">
    <property type="term" value="P:phenylpropanoid biosynthetic process"/>
    <property type="evidence" value="ECO:0007669"/>
    <property type="project" value="UniProtKB-ARBA"/>
</dbReference>
<sequence length="201" mass="22079">MFKLPKLSLVTVLLAAVMMITMETTFIQASHHHHKMDSPEPVDEWFEKLSLAKPQKTKLHVYIHDLLFGKNQSIVPVARANGTSTSPTEFGLINVVDDPLTLGPDLNSTRVGRVEGVYVSASQEVASILVAVNFVFTDGKYKGSTLSVLGRIPKFDKNREFPVLGGSGFFRLAQGVVTAAVLPTDKEGNHAVECQFKLVHY</sequence>
<evidence type="ECO:0000256" key="2">
    <source>
        <dbReference type="ARBA" id="ARBA00011738"/>
    </source>
</evidence>
<dbReference type="InterPro" id="IPR004265">
    <property type="entry name" value="Dirigent"/>
</dbReference>